<feature type="domain" description="PASTA" evidence="10">
    <location>
        <begin position="767"/>
        <end position="833"/>
    </location>
</feature>
<dbReference type="InterPro" id="IPR005543">
    <property type="entry name" value="PASTA_dom"/>
</dbReference>
<evidence type="ECO:0000256" key="5">
    <source>
        <dbReference type="ARBA" id="ARBA00022801"/>
    </source>
</evidence>
<dbReference type="Proteomes" id="UP000198891">
    <property type="component" value="Unassembled WGS sequence"/>
</dbReference>
<dbReference type="SUPFAM" id="SSF53955">
    <property type="entry name" value="Lysozyme-like"/>
    <property type="match status" value="1"/>
</dbReference>
<evidence type="ECO:0000256" key="9">
    <source>
        <dbReference type="SAM" id="MobiDB-lite"/>
    </source>
</evidence>
<dbReference type="InterPro" id="IPR001460">
    <property type="entry name" value="PCN-bd_Tpept"/>
</dbReference>
<keyword evidence="2" id="KW-0645">Protease</keyword>
<evidence type="ECO:0000259" key="10">
    <source>
        <dbReference type="PROSITE" id="PS51178"/>
    </source>
</evidence>
<dbReference type="STRING" id="381665.SAMN05216554_3569"/>
<feature type="domain" description="PASTA" evidence="10">
    <location>
        <begin position="703"/>
        <end position="766"/>
    </location>
</feature>
<dbReference type="CDD" id="cd06577">
    <property type="entry name" value="PASTA_pknB"/>
    <property type="match status" value="2"/>
</dbReference>
<dbReference type="InterPro" id="IPR050396">
    <property type="entry name" value="Glycosyltr_51/Transpeptidase"/>
</dbReference>
<dbReference type="Gene3D" id="3.40.710.10">
    <property type="entry name" value="DD-peptidase/beta-lactamase superfamily"/>
    <property type="match status" value="1"/>
</dbReference>
<name>A0A1H3SQI5_9MICO</name>
<dbReference type="GO" id="GO:0008658">
    <property type="term" value="F:penicillin binding"/>
    <property type="evidence" value="ECO:0007669"/>
    <property type="project" value="InterPro"/>
</dbReference>
<dbReference type="OrthoDB" id="9766909at2"/>
<dbReference type="Gene3D" id="1.10.3810.10">
    <property type="entry name" value="Biosynthetic peptidoglycan transglycosylase-like"/>
    <property type="match status" value="1"/>
</dbReference>
<dbReference type="Pfam" id="PF03793">
    <property type="entry name" value="PASTA"/>
    <property type="match status" value="2"/>
</dbReference>
<dbReference type="PANTHER" id="PTHR32282:SF33">
    <property type="entry name" value="PEPTIDOGLYCAN GLYCOSYLTRANSFERASE"/>
    <property type="match status" value="1"/>
</dbReference>
<keyword evidence="4" id="KW-0808">Transferase</keyword>
<dbReference type="InterPro" id="IPR036950">
    <property type="entry name" value="PBP_transglycosylase"/>
</dbReference>
<dbReference type="PROSITE" id="PS51178">
    <property type="entry name" value="PASTA"/>
    <property type="match status" value="2"/>
</dbReference>
<keyword evidence="3" id="KW-0328">Glycosyltransferase</keyword>
<proteinExistence type="predicted"/>
<dbReference type="GO" id="GO:0030288">
    <property type="term" value="C:outer membrane-bounded periplasmic space"/>
    <property type="evidence" value="ECO:0007669"/>
    <property type="project" value="TreeGrafter"/>
</dbReference>
<accession>A0A1H3SQI5</accession>
<dbReference type="InterPro" id="IPR001264">
    <property type="entry name" value="Glyco_trans_51"/>
</dbReference>
<dbReference type="SMART" id="SM00740">
    <property type="entry name" value="PASTA"/>
    <property type="match status" value="2"/>
</dbReference>
<dbReference type="AlphaFoldDB" id="A0A1H3SQI5"/>
<dbReference type="GO" id="GO:0009002">
    <property type="term" value="F:serine-type D-Ala-D-Ala carboxypeptidase activity"/>
    <property type="evidence" value="ECO:0007669"/>
    <property type="project" value="UniProtKB-EC"/>
</dbReference>
<keyword evidence="5" id="KW-0378">Hydrolase</keyword>
<comment type="catalytic activity">
    <reaction evidence="8">
        <text>[GlcNAc-(1-&gt;4)-Mur2Ac(oyl-L-Ala-gamma-D-Glu-L-Lys-D-Ala-D-Ala)](n)-di-trans,octa-cis-undecaprenyl diphosphate + beta-D-GlcNAc-(1-&gt;4)-Mur2Ac(oyl-L-Ala-gamma-D-Glu-L-Lys-D-Ala-D-Ala)-di-trans,octa-cis-undecaprenyl diphosphate = [GlcNAc-(1-&gt;4)-Mur2Ac(oyl-L-Ala-gamma-D-Glu-L-Lys-D-Ala-D-Ala)](n+1)-di-trans,octa-cis-undecaprenyl diphosphate + di-trans,octa-cis-undecaprenyl diphosphate + H(+)</text>
        <dbReference type="Rhea" id="RHEA:23708"/>
        <dbReference type="Rhea" id="RHEA-COMP:9602"/>
        <dbReference type="Rhea" id="RHEA-COMP:9603"/>
        <dbReference type="ChEBI" id="CHEBI:15378"/>
        <dbReference type="ChEBI" id="CHEBI:58405"/>
        <dbReference type="ChEBI" id="CHEBI:60033"/>
        <dbReference type="ChEBI" id="CHEBI:78435"/>
        <dbReference type="EC" id="2.4.99.28"/>
    </reaction>
</comment>
<keyword evidence="12" id="KW-1185">Reference proteome</keyword>
<comment type="catalytic activity">
    <reaction evidence="7">
        <text>Preferential cleavage: (Ac)2-L-Lys-D-Ala-|-D-Ala. Also transpeptidation of peptidyl-alanyl moieties that are N-acyl substituents of D-alanine.</text>
        <dbReference type="EC" id="3.4.16.4"/>
    </reaction>
</comment>
<organism evidence="11 12">
    <name type="scientific">Herbiconiux ginsengi</name>
    <dbReference type="NCBI Taxonomy" id="381665"/>
    <lineage>
        <taxon>Bacteria</taxon>
        <taxon>Bacillati</taxon>
        <taxon>Actinomycetota</taxon>
        <taxon>Actinomycetes</taxon>
        <taxon>Micrococcales</taxon>
        <taxon>Microbacteriaceae</taxon>
        <taxon>Herbiconiux</taxon>
    </lineage>
</organism>
<evidence type="ECO:0000256" key="6">
    <source>
        <dbReference type="ARBA" id="ARBA00023268"/>
    </source>
</evidence>
<dbReference type="GO" id="GO:0006508">
    <property type="term" value="P:proteolysis"/>
    <property type="evidence" value="ECO:0007669"/>
    <property type="project" value="UniProtKB-KW"/>
</dbReference>
<evidence type="ECO:0000256" key="8">
    <source>
        <dbReference type="ARBA" id="ARBA00049902"/>
    </source>
</evidence>
<feature type="region of interest" description="Disordered" evidence="9">
    <location>
        <begin position="609"/>
        <end position="628"/>
    </location>
</feature>
<evidence type="ECO:0000256" key="3">
    <source>
        <dbReference type="ARBA" id="ARBA00022676"/>
    </source>
</evidence>
<sequence>MSAPKATASGVVGAILGIVGMSAIAGILVTAMVTPALAVTGIAANNSIGMFENLPSYIKPDALAEKTNIYATKSDGTPVLLASVFEQNREEVGWDQISQYVKDAVIATEDPRFYSHGGVDIASTLRAAAGNALETSASGASTISMQYVRNILVQKAEAIQDEAERDAAYAEATKTSVDRKLKEMKLAIGLEKEFSKDDILLGYLNIAPFGGRVYGIQSAAQYYFGVNASDLTVAQAASLIATVNEPNGLRIDQEENIPDNQARRDKDVLPAMLKEHKITQAQYDEAIATPVTANIVQPSTGCQTANPIGAGFFCDYITHVVKNDPAFGADEDTRWTNFKTGGYQIYTTLDVDLQTAAKSAIDNYVPYTYDFDLGGALVTVEPGTGRILAMVQNKDFSDDPEVTATNLGASAINYSTDYDYGGSTGFQVGSTYKIFTLAEWLKTGHSLGDVINGNPGTLNLAQFKDSCTGGNGGTYSVKNDGGSAPGNVTVMQATRDSVNLAFLRMAQKLDQCEIRKTAEAFGVHRADGDPLGENPADVLGTNEIAPLTMAAAFAAVANQGTYCSPIAISKILDSSGNELPAPQSTCTQAVDPTIAAAMTVALQGVINGGTGSQSNPNDGIPHFGKTGTTDSEKDTWFVGASTKLATAVWIGNVVGTVSIRNTSINGESGGNVRHDVWKQYMTDADGKYGGDAFPDAPSLLRNGVQVQIPNIAGMSVDDAKAALTAAGFDYDDGGVIDSVQPANKVDSSSPSGTASKGSTVTVFTSNGQLRTVPNVVGMSPDDAKKAITGAGIEAGQIVFDGPSSGNAKVTATNPGAGNPIRFGTDRLRVTTKAG</sequence>
<evidence type="ECO:0000313" key="12">
    <source>
        <dbReference type="Proteomes" id="UP000198891"/>
    </source>
</evidence>
<gene>
    <name evidence="11" type="ORF">SAMN05216554_3569</name>
</gene>
<evidence type="ECO:0000313" key="11">
    <source>
        <dbReference type="EMBL" id="SDZ39980.1"/>
    </source>
</evidence>
<dbReference type="Gene3D" id="3.30.10.20">
    <property type="match status" value="2"/>
</dbReference>
<dbReference type="InterPro" id="IPR023346">
    <property type="entry name" value="Lysozyme-like_dom_sf"/>
</dbReference>
<dbReference type="Pfam" id="PF00912">
    <property type="entry name" value="Transgly"/>
    <property type="match status" value="1"/>
</dbReference>
<evidence type="ECO:0000256" key="4">
    <source>
        <dbReference type="ARBA" id="ARBA00022679"/>
    </source>
</evidence>
<protein>
    <submittedName>
        <fullName evidence="11">Membrane carboxypeptidase (Penicillin-binding protein)</fullName>
    </submittedName>
</protein>
<dbReference type="PANTHER" id="PTHR32282">
    <property type="entry name" value="BINDING PROTEIN TRANSPEPTIDASE, PUTATIVE-RELATED"/>
    <property type="match status" value="1"/>
</dbReference>
<keyword evidence="1 11" id="KW-0121">Carboxypeptidase</keyword>
<dbReference type="Pfam" id="PF00905">
    <property type="entry name" value="Transpeptidase"/>
    <property type="match status" value="1"/>
</dbReference>
<evidence type="ECO:0000256" key="2">
    <source>
        <dbReference type="ARBA" id="ARBA00022670"/>
    </source>
</evidence>
<evidence type="ECO:0000256" key="1">
    <source>
        <dbReference type="ARBA" id="ARBA00022645"/>
    </source>
</evidence>
<dbReference type="EMBL" id="FNPZ01000004">
    <property type="protein sequence ID" value="SDZ39980.1"/>
    <property type="molecule type" value="Genomic_DNA"/>
</dbReference>
<dbReference type="GO" id="GO:0008955">
    <property type="term" value="F:peptidoglycan glycosyltransferase activity"/>
    <property type="evidence" value="ECO:0007669"/>
    <property type="project" value="UniProtKB-EC"/>
</dbReference>
<keyword evidence="6" id="KW-0511">Multifunctional enzyme</keyword>
<dbReference type="SUPFAM" id="SSF56601">
    <property type="entry name" value="beta-lactamase/transpeptidase-like"/>
    <property type="match status" value="1"/>
</dbReference>
<reference evidence="11 12" key="1">
    <citation type="submission" date="2016-10" db="EMBL/GenBank/DDBJ databases">
        <authorList>
            <person name="de Groot N.N."/>
        </authorList>
    </citation>
    <scope>NUCLEOTIDE SEQUENCE [LARGE SCALE GENOMIC DNA]</scope>
    <source>
        <strain evidence="11 12">CGMCC 4.3491</strain>
    </source>
</reference>
<dbReference type="InterPro" id="IPR012338">
    <property type="entry name" value="Beta-lactam/transpept-like"/>
</dbReference>
<dbReference type="GO" id="GO:0009252">
    <property type="term" value="P:peptidoglycan biosynthetic process"/>
    <property type="evidence" value="ECO:0007669"/>
    <property type="project" value="TreeGrafter"/>
</dbReference>
<evidence type="ECO:0000256" key="7">
    <source>
        <dbReference type="ARBA" id="ARBA00034000"/>
    </source>
</evidence>